<sequence length="3224" mass="370339">MEGEVSAYFSEELVAVLPEQLKANLRSVVSKIKADAITDAKKQHEWTFVGGNCKEVQKLKTLLDESLANVARLEAEKNRCMIKQWQKYDSCQKLEEKLAAVTERFEQERVQANNLEKANAELIELIDDKEMKIEDLENEVAALAKSCDEQFGINVGLRKMNDDSSLKIQILENKEKLMEDQIAEMMVRNEKPIVELRKTFHDHLTASAKKEYELREMLASTENMVAHLKAVCMRYEEERKILQEGKDDIAIQLSRERAQAESLKNAMTELEEKFQQTNESLAKYETVAGSLSDEVEHLTFQYSQKVEEKNSQIKTLQQEHEKQNQLNENEIQALKAQLNGMRQKAKMRDSRSGQMCGVGLAQQKSNLLDGLGNGVESYENEKLNDLLYTLAQEQKTMVSTWKQWKDEAKKLRSDMETISKEKNCLIEENRQLVENNLLYIQKLNDMVRKLDENGLLTEQLNDEMKLLLEKARREVDKMRENQHRLRRLRSEDEFSDSEERLSGIGELFEREMEDGIDEVNIANSAPSFSSSSQLLQVANSAAFTNVPDNSTNMRSGIVVDEDSSPVVMLTNETKGKSESDKESFGLLLNRLREENFALLARNSELETLLKHEEERFQLLNINLEAEKAAFANKQQDCQKMIITLAEQNKLIEEMKWKLNCVGNASALEADLRDTHKWMSEMMSSVKQALGKFEMANIADNLGNLQKKMEAELQKVVDKAVLPVKEENRTLIEARMKMVQFLDKMTKLHSSVRENFEKDNASVEARLHACLEEKDKLQQDVERCRKEKEALNCRTIRAEEELEVLRMRFDVFGGEVDSRWFEAVFRNKHLANANGPTSRGNDHQEVLLSVDELQRYKTLCEQLHQTIIQPSVTDSQRQCERSVDEELNRWRSEVDDLNEKLRSMKSKIENLVESVQERDVRICELQLRLDACLSEKDNCMKQLEKWQTEAAALSVENGQWKQELDNLKLCMENVSSECLASVKTDTETLFVKIRESLPIGEDEQRQEEKKHNKQKGKWKQPQQQQQVVELEREEEYVVDSDVENDNRDSRNDYDDDDDEMTGDIMNIDVDDDLNGGNNENDDDDDLDADIDDDEDGDEDDDDDEDEFDDELDDMVRYLDDNGRKWYEQQIYMKELHVRLANTERALQEASQTLLAVQNGTDVLAEVERAEVETPELLQNLRWERQKLEEKLAVAEEEALRYRTKAQLFEDSLRNVTEALEEREQQNALVDALRQERSELMFRLNVLKEYEEENALLKDELQNLQLVVAQGPDAFRSVSVDFQERLANYKRRCIANEKRLSSVEQQLAELKSRASTLLAVLDQSSPVDQRRSVDSPTQPGEDSIQNGRGSTLPTPTRQPSPPAHHLNLGESETGSASVSSTNNNAPATATASSLQDVIVGSSDVRVSSSRGSLQSAETLAGLAKKKLTTGRRRHAAAMEMAPTAKRVCCRESLVQDPQVVGSSSVDQQHHRHSTGELVLTTFAEGEPESTELNVSYLEETPEGDDDDEALSLVWPEDVDAAFDDYEPTTVDANGRGDQPQPSGQAVECGDETEPVLGFDTVEESSSSLCWSSVSASAASTSFALPGYNIQSSSAAVGSGERSVFCLRVKMVIHCPEGNSFSIAEIRAQLNLGRRSVWLQSCCANHDFRMRDVLLPFCILSPLKSKRAEEVASKLLEIFLTFGAPSILQSDNGREFLHCICITEKCPRRHLLFIGFIEQLLNILNLAVVPLGKEHQIGIFQLIWHFWDHADEQLTSRYFSLFRSLLKIHGRNCFLNFSNEDPVTSAQLVDPMDSCPQKDCLFLKMIFDMFLSAVGTVPYVYKYLTSLLRFSGIGMDRKRLDLLWNKIMDDMSKNNTYAVHFYVALAEADVRVSKNWCHFWIGKLLHHVNKNYDDAASWHRIFTKVLPKLFKLRDYSNCCEAVKHQIANHFAVEHLADHCAILNLCLVKHELSFRLSGMYSEYFPYHLLNRTLLCGNTMIVGEAFGILIDNIEFGSVWIHLLPTAMESAGFFALYASKSDRQSMLARLKNLLIRIRSMVNEVRREDSEEEHCRDLEILSNTVKDLFDLSIYVLTHCIQYSSRHFALEMLKILVDLSFFQLPPAAGDDDSVWKRFQLEWDGEPSVVLFDCLVDRFEENRNLALELFRTVPYEIRVQFKLRDNVQWMDFLSSNKILHGDVAMTLLEFSFFQNSVSALEDKDRIYEQFLILARRLIVFSANMCEFSNLINNSNNYSIFGIFGCFNVMFKKFHLRDLTQFNGGSRTILVEVCKGGVHIAQLLLPVVSNKSRLGEDFNALSSSSCNDSMQEERVSVWRYFKQLSEFLALISEMLLEDGDFSPEVEDDSSLIRIICFYFRTLVFSCLHCGVLETSSDPFRRFCHALRRSECYSTYPLHWIDEIMAEFQNDQLSSNISRKSAGLPYLISGCLSSLASDSVEEGITVLDFVMNLLHEKCIDSDSLTTTKIHCCNVMRLLIREAQFREACRSHLRIGMITAFYAMRDQDWSVRNSANYLFSVLLTRIFGPPKQRSLTTSDNYDSDATVTSKQSDFHFFSTFYGLDDIMLELLEQCLLGSWNQSSISSAFSVLTVLTHLYPFRSHYYRSDSSNSSSCSCDARLNYLLKFWSPVFRILLTCPVMHLRQLAASALVSTLPHDNLLALIETSRQFITSIRTSSQNAINGFLQLVYVAYNKYSNDETLSKVISCAFRENKEFLDLDLVRKNCYENISILLTLLCDGSMPIESSLRNIFFGLRDLVAQSPTGCSLRRTFVRWAVTERNNMEIAWPIITEDENFRIELWTVVEKCPDLEVIFDLKKMNMMINDLMNTTSEALIHKTVSVLYKRYVLLHEVKRVTKELFWISFSRRYDAMRSLRSRSCLFLFACIYLPCTTQSRWANNIMGKLIEHLLKECCEGDEVVVDEFLFDALTVFFQRRDQMKLKCAKPWLILLYILLLSTDSDSRHRAAELCHILQDEGRACFDFYSRHLFYQSIYAKRQLIAPGFKTSSNRSEFLPALHLKSIGEVSAAEYIIDLIEKLDKPLLQRLVRTILSSFCRIIRDRVESDIAMHSSFYKDDLNKLFEPVWALNSVMRSYNTDQNSILWPPSEDEREPSAVGYEYANILKACSQLMESRGRRLALNDQFISIIMKSLKRVSLPWEVLDTELTIQNTNTIDTVALGKSRPKWQAQSVIHFCFLCFSYFFYFKYLHSGLLQKNHNKMEGTVYVVFYRKSILLHQY</sequence>
<feature type="region of interest" description="Disordered" evidence="3">
    <location>
        <begin position="1319"/>
        <end position="1389"/>
    </location>
</feature>
<feature type="coiled-coil region" evidence="2">
    <location>
        <begin position="461"/>
        <end position="488"/>
    </location>
</feature>
<dbReference type="EMBL" id="JYDQ01000134">
    <property type="protein sequence ID" value="KRY13657.1"/>
    <property type="molecule type" value="Genomic_DNA"/>
</dbReference>
<feature type="compositionally biased region" description="Low complexity" evidence="3">
    <location>
        <begin position="1018"/>
        <end position="1027"/>
    </location>
</feature>
<feature type="coiled-coil region" evidence="2">
    <location>
        <begin position="218"/>
        <end position="344"/>
    </location>
</feature>
<dbReference type="GO" id="GO:0005829">
    <property type="term" value="C:cytosol"/>
    <property type="evidence" value="ECO:0007669"/>
    <property type="project" value="TreeGrafter"/>
</dbReference>
<evidence type="ECO:0000313" key="6">
    <source>
        <dbReference type="EMBL" id="KRY13657.1"/>
    </source>
</evidence>
<dbReference type="GO" id="GO:0030488">
    <property type="term" value="P:tRNA methylation"/>
    <property type="evidence" value="ECO:0007669"/>
    <property type="project" value="TreeGrafter"/>
</dbReference>
<feature type="coiled-coil region" evidence="2">
    <location>
        <begin position="879"/>
        <end position="962"/>
    </location>
</feature>
<feature type="region of interest" description="Disordered" evidence="3">
    <location>
        <begin position="1000"/>
        <end position="1109"/>
    </location>
</feature>
<dbReference type="STRING" id="990121.A0A0V0ZMV5"/>
<evidence type="ECO:0000313" key="7">
    <source>
        <dbReference type="Proteomes" id="UP000054783"/>
    </source>
</evidence>
<organism evidence="6 7">
    <name type="scientific">Trichinella patagoniensis</name>
    <dbReference type="NCBI Taxonomy" id="990121"/>
    <lineage>
        <taxon>Eukaryota</taxon>
        <taxon>Metazoa</taxon>
        <taxon>Ecdysozoa</taxon>
        <taxon>Nematoda</taxon>
        <taxon>Enoplea</taxon>
        <taxon>Dorylaimia</taxon>
        <taxon>Trichinellida</taxon>
        <taxon>Trichinellidae</taxon>
        <taxon>Trichinella</taxon>
    </lineage>
</organism>
<keyword evidence="1" id="KW-0819">tRNA processing</keyword>
<dbReference type="PANTHER" id="PTHR14387:SF0">
    <property type="entry name" value="DUF2428 DOMAIN-CONTAINING PROTEIN"/>
    <property type="match status" value="1"/>
</dbReference>
<protein>
    <submittedName>
        <fullName evidence="6">Thyroid adenoma-associated-like protein</fullName>
    </submittedName>
</protein>
<dbReference type="InterPro" id="IPR056842">
    <property type="entry name" value="THADA-like_TPR_C"/>
</dbReference>
<dbReference type="InterPro" id="IPR036397">
    <property type="entry name" value="RNaseH_sf"/>
</dbReference>
<keyword evidence="2" id="KW-0175">Coiled coil</keyword>
<evidence type="ECO:0000259" key="5">
    <source>
        <dbReference type="Pfam" id="PF25151"/>
    </source>
</evidence>
<dbReference type="InterPro" id="IPR051954">
    <property type="entry name" value="tRNA_methyltransferase_THADA"/>
</dbReference>
<gene>
    <name evidence="6" type="primary">THADA</name>
    <name evidence="6" type="ORF">T12_15393</name>
</gene>
<accession>A0A0V0ZMV5</accession>
<dbReference type="Gene3D" id="3.30.420.10">
    <property type="entry name" value="Ribonuclease H-like superfamily/Ribonuclease H"/>
    <property type="match status" value="1"/>
</dbReference>
<feature type="compositionally biased region" description="Acidic residues" evidence="3">
    <location>
        <begin position="1030"/>
        <end position="1042"/>
    </location>
</feature>
<feature type="compositionally biased region" description="Acidic residues" evidence="3">
    <location>
        <begin position="1067"/>
        <end position="1109"/>
    </location>
</feature>
<dbReference type="InterPro" id="IPR019442">
    <property type="entry name" value="THADA/TRM732_DUF2428"/>
</dbReference>
<dbReference type="OrthoDB" id="5916175at2759"/>
<reference evidence="6 7" key="1">
    <citation type="submission" date="2015-01" db="EMBL/GenBank/DDBJ databases">
        <title>Evolution of Trichinella species and genotypes.</title>
        <authorList>
            <person name="Korhonen P.K."/>
            <person name="Edoardo P."/>
            <person name="Giuseppe L.R."/>
            <person name="Gasser R.B."/>
        </authorList>
    </citation>
    <scope>NUCLEOTIDE SEQUENCE [LARGE SCALE GENOMIC DNA]</scope>
    <source>
        <strain evidence="6">ISS2496</strain>
    </source>
</reference>
<feature type="compositionally biased region" description="Polar residues" evidence="3">
    <location>
        <begin position="1332"/>
        <end position="1353"/>
    </location>
</feature>
<dbReference type="Pfam" id="PF10350">
    <property type="entry name" value="DUF2428"/>
    <property type="match status" value="1"/>
</dbReference>
<evidence type="ECO:0000256" key="3">
    <source>
        <dbReference type="SAM" id="MobiDB-lite"/>
    </source>
</evidence>
<dbReference type="Proteomes" id="UP000054783">
    <property type="component" value="Unassembled WGS sequence"/>
</dbReference>
<evidence type="ECO:0000256" key="1">
    <source>
        <dbReference type="ARBA" id="ARBA00022694"/>
    </source>
</evidence>
<dbReference type="Gene3D" id="1.10.287.2610">
    <property type="match status" value="1"/>
</dbReference>
<dbReference type="PANTHER" id="PTHR14387">
    <property type="entry name" value="THADA/DEATH RECEPTOR INTERACTING PROTEIN"/>
    <property type="match status" value="1"/>
</dbReference>
<feature type="coiled-coil region" evidence="2">
    <location>
        <begin position="408"/>
        <end position="435"/>
    </location>
</feature>
<dbReference type="Pfam" id="PF25151">
    <property type="entry name" value="TPR_Trm732_C"/>
    <property type="match status" value="1"/>
</dbReference>
<evidence type="ECO:0000256" key="2">
    <source>
        <dbReference type="SAM" id="Coils"/>
    </source>
</evidence>
<evidence type="ECO:0000259" key="4">
    <source>
        <dbReference type="Pfam" id="PF10350"/>
    </source>
</evidence>
<name>A0A0V0ZMV5_9BILA</name>
<feature type="compositionally biased region" description="Low complexity" evidence="3">
    <location>
        <begin position="1373"/>
        <end position="1389"/>
    </location>
</feature>
<feature type="coiled-coil region" evidence="2">
    <location>
        <begin position="752"/>
        <end position="807"/>
    </location>
</feature>
<feature type="coiled-coil region" evidence="2">
    <location>
        <begin position="56"/>
        <end position="188"/>
    </location>
</feature>
<proteinExistence type="predicted"/>
<keyword evidence="7" id="KW-1185">Reference proteome</keyword>
<feature type="domain" description="tRNA (32-2'-O)-methyltransferase regulator THADA-like C-terminal TPR repeats region" evidence="5">
    <location>
        <begin position="2500"/>
        <end position="2677"/>
    </location>
</feature>
<comment type="caution">
    <text evidence="6">The sequence shown here is derived from an EMBL/GenBank/DDBJ whole genome shotgun (WGS) entry which is preliminary data.</text>
</comment>
<feature type="coiled-coil region" evidence="2">
    <location>
        <begin position="588"/>
        <end position="629"/>
    </location>
</feature>
<feature type="domain" description="DUF2428" evidence="4">
    <location>
        <begin position="2269"/>
        <end position="2498"/>
    </location>
</feature>
<feature type="coiled-coil region" evidence="2">
    <location>
        <begin position="1176"/>
        <end position="1318"/>
    </location>
</feature>
<dbReference type="GO" id="GO:0003676">
    <property type="term" value="F:nucleic acid binding"/>
    <property type="evidence" value="ECO:0007669"/>
    <property type="project" value="InterPro"/>
</dbReference>